<dbReference type="AlphaFoldDB" id="A0A9X2PYH3"/>
<protein>
    <submittedName>
        <fullName evidence="1">Uncharacterized protein</fullName>
    </submittedName>
</protein>
<gene>
    <name evidence="1" type="ORF">GGP71_003124</name>
</gene>
<evidence type="ECO:0000313" key="1">
    <source>
        <dbReference type="EMBL" id="MCS3679175.1"/>
    </source>
</evidence>
<name>A0A9X2PYH3_9BACT</name>
<accession>A0A9X2PYH3</accession>
<dbReference type="RefSeq" id="WP_259081020.1">
    <property type="nucleotide sequence ID" value="NZ_JANUAU010000013.1"/>
</dbReference>
<comment type="caution">
    <text evidence="1">The sequence shown here is derived from an EMBL/GenBank/DDBJ whole genome shotgun (WGS) entry which is preliminary data.</text>
</comment>
<dbReference type="EMBL" id="JANUAU010000013">
    <property type="protein sequence ID" value="MCS3679175.1"/>
    <property type="molecule type" value="Genomic_DNA"/>
</dbReference>
<sequence length="123" mass="13973">MANVLLLSPSFFSLGGRQRLMQMIVRHSEHDFDVVVGRSEYDADRAEQSEARVFPTRLSLGRHYVKIGQLLAKYPYDALYISSMKHEDTALMGALTGTRVVSHAHGNDLFVNQTVDWLTRLLH</sequence>
<evidence type="ECO:0000313" key="2">
    <source>
        <dbReference type="Proteomes" id="UP001155027"/>
    </source>
</evidence>
<reference evidence="1" key="1">
    <citation type="submission" date="2022-08" db="EMBL/GenBank/DDBJ databases">
        <title>Genomic Encyclopedia of Type Strains, Phase V (KMG-V): Genome sequencing to study the core and pangenomes of soil and plant-associated prokaryotes.</title>
        <authorList>
            <person name="Whitman W."/>
        </authorList>
    </citation>
    <scope>NUCLEOTIDE SEQUENCE</scope>
    <source>
        <strain evidence="1">0</strain>
    </source>
</reference>
<dbReference type="Proteomes" id="UP001155027">
    <property type="component" value="Unassembled WGS sequence"/>
</dbReference>
<organism evidence="1 2">
    <name type="scientific">Salinibacter ruber</name>
    <dbReference type="NCBI Taxonomy" id="146919"/>
    <lineage>
        <taxon>Bacteria</taxon>
        <taxon>Pseudomonadati</taxon>
        <taxon>Rhodothermota</taxon>
        <taxon>Rhodothermia</taxon>
        <taxon>Rhodothermales</taxon>
        <taxon>Salinibacteraceae</taxon>
        <taxon>Salinibacter</taxon>
    </lineage>
</organism>
<proteinExistence type="predicted"/>